<dbReference type="SUPFAM" id="SSF55277">
    <property type="entry name" value="GYF domain"/>
    <property type="match status" value="1"/>
</dbReference>
<dbReference type="CDD" id="cd00072">
    <property type="entry name" value="GYF"/>
    <property type="match status" value="1"/>
</dbReference>
<sequence>MAENQTLNFGPEWLRALSGGGGNSNSIASPPLSPAMPKYKLADYRYGREEMLALYVKDNKIPIELQDKEFLPILQEDPLPPLALVPFTEEEQRNFSMSVNSAAVLRLTGRGGGTVAGAPRGRSSSRGRGRGRGDGGFYQRSFDDVEGGFGRGGREMHRSQSWEERGDRRFEKPGRKDPDATQTHYQLNHIRANYEDGGPGQVRKHDLTRSESENWRTSREEQNGEDDEGGWRLAGSRRDGDRWCPPSPDGPRLAGWREHPERRRFPFDGRGEEERGYRHPRSGSGSLEDDRDALPEWCLEDAEEETGIFDSSGAFHSLKKGPKEPILEEVELDFRPLEECEEQSERDEREFEETEDTVPEAKKEAEGKEVVDIGKSDEEAAIPTSIPAASTPPEPTAPSPLLPIQAAPAEDSLRPAERSPDIPPEPLKGPQHINAPSGLVEAISLPHATSVSTDMPVPTTTLPQPQPVLPQPLEIPTAVPTSLPFTSGVMASMDRPGAMPHDADEDEGLKHFEQEAEKMVAYLQDGVVDDEQLAKSTERPKLSALPISHEAAFKWFYKDPQGEIQGPFSNQEMAEWFQAGYFTMTLLVKRGCDEAFQPLGEIIKIWGRVPFTPGPALPPILGDVDQERLKRSFTAINLYQMQQLQYQYLLRQQFVQAQALAQQKAAALSTAPPQQPQPQQQINLLLHQALKMRSSEALLPPVTRSMSVPDSGSVWDLQNPPSQAPCTPNMQPAVPNTAWESSSVWDLPIDSMAPASTIEQIQQLEKAKAVKMELERREAELRAKREEEERKRLEEALRVQQEEEQRKRLEEEELARRKQEEALRRQREQEEAQRRQKEEEEERLAQEEALRRLEERRREEEEEERRKREEFLRKQEEERRKQEELDALRKREEEKRREEEAAAAAAAAAAAVLARQQQEEQRGREQELLRQQEAQRQRQQQQEALRRLQQQQQQQQLAHMKLPSSSKWGQQSTTLTPQSQNALSLAEIQKLEEEKERQARQEQRRQQQELLKAQQQSQQTQSKLPGWGNVAKQPAATKSLLEIQREEAQQMKQRKEQKQQQQQQQQQQPPVQQNRTNTLSSSAWGSVTSGVSTWGSDTSSIWGDTHNSNVGFWDEAIKETAQPPPRKGNSQKNKGNANLSTSVSGKANKKVEEEEKLLKLFQGASKSQDGFMQWCEQTLHTFNTANNLDVPTFASFLKEVDSPYEVHDYVRAYLGDTPQAKDFAKQFLERRAKQNANQQKPQQIQQQKRQQQQDSVWRETAPQQVLQSNHSSLQQQQRFETVTSGKKKKKQKMVRADPSLLGFSVNASSERLNMGEIETVEDF</sequence>
<feature type="compositionally biased region" description="Low complexity" evidence="2">
    <location>
        <begin position="1008"/>
        <end position="1024"/>
    </location>
</feature>
<feature type="compositionally biased region" description="Basic and acidic residues" evidence="2">
    <location>
        <begin position="152"/>
        <end position="179"/>
    </location>
</feature>
<feature type="compositionally biased region" description="Basic and acidic residues" evidence="2">
    <location>
        <begin position="321"/>
        <end position="338"/>
    </location>
</feature>
<evidence type="ECO:0000256" key="2">
    <source>
        <dbReference type="SAM" id="MobiDB-lite"/>
    </source>
</evidence>
<evidence type="ECO:0000259" key="3">
    <source>
        <dbReference type="PROSITE" id="PS50829"/>
    </source>
</evidence>
<feature type="compositionally biased region" description="Low complexity" evidence="2">
    <location>
        <begin position="1084"/>
        <end position="1099"/>
    </location>
</feature>
<feature type="compositionally biased region" description="Acidic residues" evidence="2">
    <location>
        <begin position="298"/>
        <end position="307"/>
    </location>
</feature>
<feature type="region of interest" description="Disordered" evidence="2">
    <location>
        <begin position="110"/>
        <end position="434"/>
    </location>
</feature>
<feature type="compositionally biased region" description="Basic and acidic residues" evidence="2">
    <location>
        <begin position="917"/>
        <end position="936"/>
    </location>
</feature>
<dbReference type="EMBL" id="JBHFQA010000006">
    <property type="protein sequence ID" value="KAL2098130.1"/>
    <property type="molecule type" value="Genomic_DNA"/>
</dbReference>
<dbReference type="InterPro" id="IPR051640">
    <property type="entry name" value="GRB10-interact_GYF"/>
</dbReference>
<comment type="caution">
    <text evidence="4">The sequence shown here is derived from an EMBL/GenBank/DDBJ whole genome shotgun (WGS) entry which is preliminary data.</text>
</comment>
<evidence type="ECO:0000256" key="1">
    <source>
        <dbReference type="ARBA" id="ARBA00038015"/>
    </source>
</evidence>
<feature type="compositionally biased region" description="Low complexity" evidence="2">
    <location>
        <begin position="1234"/>
        <end position="1253"/>
    </location>
</feature>
<feature type="compositionally biased region" description="Basic and acidic residues" evidence="2">
    <location>
        <begin position="1043"/>
        <end position="1058"/>
    </location>
</feature>
<feature type="compositionally biased region" description="Basic and acidic residues" evidence="2">
    <location>
        <begin position="796"/>
        <end position="900"/>
    </location>
</feature>
<feature type="compositionally biased region" description="Basic and acidic residues" evidence="2">
    <location>
        <begin position="203"/>
        <end position="222"/>
    </location>
</feature>
<proteinExistence type="inferred from homology"/>
<feature type="compositionally biased region" description="Low complexity" evidence="2">
    <location>
        <begin position="1263"/>
        <end position="1277"/>
    </location>
</feature>
<feature type="compositionally biased region" description="Low complexity" evidence="2">
    <location>
        <begin position="937"/>
        <end position="958"/>
    </location>
</feature>
<accession>A0ABD1KG54</accession>
<dbReference type="Gene3D" id="3.30.1490.40">
    <property type="match status" value="1"/>
</dbReference>
<comment type="similarity">
    <text evidence="1">Belongs to the GIGYF family.</text>
</comment>
<feature type="compositionally biased region" description="Acidic residues" evidence="2">
    <location>
        <begin position="339"/>
        <end position="358"/>
    </location>
</feature>
<name>A0ABD1KG54_9TELE</name>
<feature type="domain" description="GYF" evidence="3">
    <location>
        <begin position="552"/>
        <end position="600"/>
    </location>
</feature>
<protein>
    <recommendedName>
        <fullName evidence="3">GYF domain-containing protein</fullName>
    </recommendedName>
</protein>
<gene>
    <name evidence="4" type="ORF">ACEWY4_007337</name>
</gene>
<reference evidence="4 5" key="1">
    <citation type="submission" date="2024-09" db="EMBL/GenBank/DDBJ databases">
        <title>A chromosome-level genome assembly of Gray's grenadier anchovy, Coilia grayii.</title>
        <authorList>
            <person name="Fu Z."/>
        </authorList>
    </citation>
    <scope>NUCLEOTIDE SEQUENCE [LARGE SCALE GENOMIC DNA]</scope>
    <source>
        <strain evidence="4">G4</strain>
        <tissue evidence="4">Muscle</tissue>
    </source>
</reference>
<feature type="region of interest" description="Disordered" evidence="2">
    <location>
        <begin position="796"/>
        <end position="1099"/>
    </location>
</feature>
<dbReference type="Proteomes" id="UP001591681">
    <property type="component" value="Unassembled WGS sequence"/>
</dbReference>
<evidence type="ECO:0000313" key="5">
    <source>
        <dbReference type="Proteomes" id="UP001591681"/>
    </source>
</evidence>
<feature type="compositionally biased region" description="Low complexity" evidence="2">
    <location>
        <begin position="902"/>
        <end position="916"/>
    </location>
</feature>
<feature type="region of interest" description="Disordered" evidence="2">
    <location>
        <begin position="1232"/>
        <end position="1296"/>
    </location>
</feature>
<dbReference type="SMART" id="SM00444">
    <property type="entry name" value="GYF"/>
    <property type="match status" value="1"/>
</dbReference>
<dbReference type="Pfam" id="PF02213">
    <property type="entry name" value="GYF"/>
    <property type="match status" value="1"/>
</dbReference>
<feature type="compositionally biased region" description="Basic and acidic residues" evidence="2">
    <location>
        <begin position="989"/>
        <end position="1007"/>
    </location>
</feature>
<dbReference type="PANTHER" id="PTHR14445">
    <property type="entry name" value="GRB10 INTERACTING GYF PROTEIN"/>
    <property type="match status" value="1"/>
</dbReference>
<dbReference type="PANTHER" id="PTHR14445:SF38">
    <property type="entry name" value="GRB10-INTERACTING GYF PROTEIN 2"/>
    <property type="match status" value="1"/>
</dbReference>
<keyword evidence="5" id="KW-1185">Reference proteome</keyword>
<feature type="compositionally biased region" description="Basic and acidic residues" evidence="2">
    <location>
        <begin position="411"/>
        <end position="420"/>
    </location>
</feature>
<feature type="compositionally biased region" description="Pro residues" evidence="2">
    <location>
        <begin position="390"/>
        <end position="401"/>
    </location>
</feature>
<feature type="compositionally biased region" description="Polar residues" evidence="2">
    <location>
        <begin position="1074"/>
        <end position="1083"/>
    </location>
</feature>
<feature type="compositionally biased region" description="Polar residues" evidence="2">
    <location>
        <begin position="963"/>
        <end position="983"/>
    </location>
</feature>
<dbReference type="InterPro" id="IPR035445">
    <property type="entry name" value="GYF-like_dom_sf"/>
</dbReference>
<feature type="compositionally biased region" description="Basic and acidic residues" evidence="2">
    <location>
        <begin position="359"/>
        <end position="378"/>
    </location>
</feature>
<organism evidence="4 5">
    <name type="scientific">Coilia grayii</name>
    <name type="common">Gray's grenadier anchovy</name>
    <dbReference type="NCBI Taxonomy" id="363190"/>
    <lineage>
        <taxon>Eukaryota</taxon>
        <taxon>Metazoa</taxon>
        <taxon>Chordata</taxon>
        <taxon>Craniata</taxon>
        <taxon>Vertebrata</taxon>
        <taxon>Euteleostomi</taxon>
        <taxon>Actinopterygii</taxon>
        <taxon>Neopterygii</taxon>
        <taxon>Teleostei</taxon>
        <taxon>Clupei</taxon>
        <taxon>Clupeiformes</taxon>
        <taxon>Clupeoidei</taxon>
        <taxon>Engraulidae</taxon>
        <taxon>Coilinae</taxon>
        <taxon>Coilia</taxon>
    </lineage>
</organism>
<evidence type="ECO:0000313" key="4">
    <source>
        <dbReference type="EMBL" id="KAL2098130.1"/>
    </source>
</evidence>
<feature type="compositionally biased region" description="Polar residues" evidence="2">
    <location>
        <begin position="1128"/>
        <end position="1145"/>
    </location>
</feature>
<feature type="compositionally biased region" description="Low complexity" evidence="2">
    <location>
        <begin position="1059"/>
        <end position="1073"/>
    </location>
</feature>
<dbReference type="InterPro" id="IPR003169">
    <property type="entry name" value="GYF"/>
</dbReference>
<dbReference type="PROSITE" id="PS50829">
    <property type="entry name" value="GYF"/>
    <property type="match status" value="1"/>
</dbReference>
<feature type="region of interest" description="Disordered" evidence="2">
    <location>
        <begin position="1120"/>
        <end position="1148"/>
    </location>
</feature>
<feature type="compositionally biased region" description="Basic and acidic residues" evidence="2">
    <location>
        <begin position="255"/>
        <end position="277"/>
    </location>
</feature>